<dbReference type="CDD" id="cd03257">
    <property type="entry name" value="ABC_NikE_OppD_transporters"/>
    <property type="match status" value="1"/>
</dbReference>
<keyword evidence="7 11" id="KW-0067">ATP-binding</keyword>
<dbReference type="Proteomes" id="UP000235460">
    <property type="component" value="Unassembled WGS sequence"/>
</dbReference>
<evidence type="ECO:0000256" key="6">
    <source>
        <dbReference type="ARBA" id="ARBA00022741"/>
    </source>
</evidence>
<dbReference type="FunFam" id="3.40.50.300:FF:000016">
    <property type="entry name" value="Oligopeptide ABC transporter ATP-binding component"/>
    <property type="match status" value="1"/>
</dbReference>
<dbReference type="PROSITE" id="PS50893">
    <property type="entry name" value="ABC_TRANSPORTER_2"/>
    <property type="match status" value="1"/>
</dbReference>
<dbReference type="Pfam" id="PF00005">
    <property type="entry name" value="ABC_tran"/>
    <property type="match status" value="1"/>
</dbReference>
<evidence type="ECO:0000313" key="12">
    <source>
        <dbReference type="Proteomes" id="UP000235460"/>
    </source>
</evidence>
<protein>
    <submittedName>
        <fullName evidence="11">Peptide ABC transporter ATP-binding protein</fullName>
    </submittedName>
</protein>
<dbReference type="SUPFAM" id="SSF52540">
    <property type="entry name" value="P-loop containing nucleoside triphosphate hydrolases"/>
    <property type="match status" value="1"/>
</dbReference>
<dbReference type="GO" id="GO:0005524">
    <property type="term" value="F:ATP binding"/>
    <property type="evidence" value="ECO:0007669"/>
    <property type="project" value="UniProtKB-KW"/>
</dbReference>
<organism evidence="11 12">
    <name type="scientific">Thermodesulfobacterium geofontis</name>
    <dbReference type="NCBI Taxonomy" id="1295609"/>
    <lineage>
        <taxon>Bacteria</taxon>
        <taxon>Pseudomonadati</taxon>
        <taxon>Thermodesulfobacteriota</taxon>
        <taxon>Thermodesulfobacteria</taxon>
        <taxon>Thermodesulfobacteriales</taxon>
        <taxon>Thermodesulfobacteriaceae</taxon>
        <taxon>Thermodesulfobacterium</taxon>
    </lineage>
</organism>
<dbReference type="InterPro" id="IPR003439">
    <property type="entry name" value="ABC_transporter-like_ATP-bd"/>
</dbReference>
<dbReference type="GO" id="GO:0005886">
    <property type="term" value="C:plasma membrane"/>
    <property type="evidence" value="ECO:0007669"/>
    <property type="project" value="UniProtKB-SubCell"/>
</dbReference>
<dbReference type="InterPro" id="IPR013563">
    <property type="entry name" value="Oligopep_ABC_C"/>
</dbReference>
<evidence type="ECO:0000256" key="3">
    <source>
        <dbReference type="ARBA" id="ARBA00022448"/>
    </source>
</evidence>
<comment type="caution">
    <text evidence="11">The sequence shown here is derived from an EMBL/GenBank/DDBJ whole genome shotgun (WGS) entry which is preliminary data.</text>
</comment>
<dbReference type="InterPro" id="IPR003593">
    <property type="entry name" value="AAA+_ATPase"/>
</dbReference>
<proteinExistence type="inferred from homology"/>
<evidence type="ECO:0000256" key="9">
    <source>
        <dbReference type="ARBA" id="ARBA00023136"/>
    </source>
</evidence>
<keyword evidence="3" id="KW-0813">Transport</keyword>
<dbReference type="Pfam" id="PF08352">
    <property type="entry name" value="oligo_HPY"/>
    <property type="match status" value="1"/>
</dbReference>
<comment type="similarity">
    <text evidence="2">Belongs to the ABC transporter superfamily.</text>
</comment>
<dbReference type="PANTHER" id="PTHR43297:SF14">
    <property type="entry name" value="ATPASE AAA-TYPE CORE DOMAIN-CONTAINING PROTEIN"/>
    <property type="match status" value="1"/>
</dbReference>
<comment type="subcellular location">
    <subcellularLocation>
        <location evidence="1">Cell inner membrane</location>
        <topology evidence="1">Peripheral membrane protein</topology>
    </subcellularLocation>
</comment>
<reference evidence="11 12" key="1">
    <citation type="submission" date="2018-01" db="EMBL/GenBank/DDBJ databases">
        <title>Metagenomic assembled genomes from two thermal pools in the Uzon Caldera, Kamchatka, Russia.</title>
        <authorList>
            <person name="Wilkins L."/>
            <person name="Ettinger C."/>
        </authorList>
    </citation>
    <scope>NUCLEOTIDE SEQUENCE [LARGE SCALE GENOMIC DNA]</scope>
    <source>
        <strain evidence="11">ZAV-08</strain>
    </source>
</reference>
<feature type="domain" description="ABC transporter" evidence="10">
    <location>
        <begin position="4"/>
        <end position="252"/>
    </location>
</feature>
<accession>A0A2N7PLQ0</accession>
<evidence type="ECO:0000256" key="2">
    <source>
        <dbReference type="ARBA" id="ARBA00005417"/>
    </source>
</evidence>
<name>A0A2N7PLQ0_9BACT</name>
<dbReference type="PANTHER" id="PTHR43297">
    <property type="entry name" value="OLIGOPEPTIDE TRANSPORT ATP-BINDING PROTEIN APPD"/>
    <property type="match status" value="1"/>
</dbReference>
<evidence type="ECO:0000256" key="5">
    <source>
        <dbReference type="ARBA" id="ARBA00022519"/>
    </source>
</evidence>
<dbReference type="SMART" id="SM00382">
    <property type="entry name" value="AAA"/>
    <property type="match status" value="1"/>
</dbReference>
<dbReference type="AlphaFoldDB" id="A0A2N7PLQ0"/>
<dbReference type="NCBIfam" id="TIGR01727">
    <property type="entry name" value="oligo_HPY"/>
    <property type="match status" value="1"/>
</dbReference>
<keyword evidence="9" id="KW-0472">Membrane</keyword>
<keyword evidence="6" id="KW-0547">Nucleotide-binding</keyword>
<evidence type="ECO:0000259" key="10">
    <source>
        <dbReference type="PROSITE" id="PS50893"/>
    </source>
</evidence>
<dbReference type="EMBL" id="PNIK01000104">
    <property type="protein sequence ID" value="PMP65101.1"/>
    <property type="molecule type" value="Genomic_DNA"/>
</dbReference>
<keyword evidence="8" id="KW-1278">Translocase</keyword>
<evidence type="ECO:0000256" key="8">
    <source>
        <dbReference type="ARBA" id="ARBA00022967"/>
    </source>
</evidence>
<dbReference type="GO" id="GO:0016887">
    <property type="term" value="F:ATP hydrolysis activity"/>
    <property type="evidence" value="ECO:0007669"/>
    <property type="project" value="InterPro"/>
</dbReference>
<dbReference type="Gene3D" id="3.40.50.300">
    <property type="entry name" value="P-loop containing nucleotide triphosphate hydrolases"/>
    <property type="match status" value="1"/>
</dbReference>
<gene>
    <name evidence="11" type="ORF">C0190_07140</name>
</gene>
<keyword evidence="4" id="KW-1003">Cell membrane</keyword>
<evidence type="ECO:0000256" key="1">
    <source>
        <dbReference type="ARBA" id="ARBA00004417"/>
    </source>
</evidence>
<evidence type="ECO:0000313" key="11">
    <source>
        <dbReference type="EMBL" id="PMP65101.1"/>
    </source>
</evidence>
<evidence type="ECO:0000256" key="7">
    <source>
        <dbReference type="ARBA" id="ARBA00022840"/>
    </source>
</evidence>
<dbReference type="GO" id="GO:0015833">
    <property type="term" value="P:peptide transport"/>
    <property type="evidence" value="ECO:0007669"/>
    <property type="project" value="InterPro"/>
</dbReference>
<dbReference type="InterPro" id="IPR050388">
    <property type="entry name" value="ABC_Ni/Peptide_Import"/>
</dbReference>
<keyword evidence="5" id="KW-0997">Cell inner membrane</keyword>
<sequence>MPFLEVKDLVLGLEGKNLPLVDKVSFSLEKKEILGILGESGCGKSLTGFALLRLFPPGINRYSGEVIINGLSLYDLPEKEVLKLRGRKVAIILQDPLSSLNPVLTIGEQIEEVLKYHFNLGKNERKERVIKLLNEVGIPDPEIRIKSYPHQLSGGLRQRAMIAMALAGEPELLVADEPTTALDVTLQTQILELLYELNQKKDLTIVFISHDLGIIRWIASKVCVFYAGEIVEMAKTEELFNNPLHPYTQTLIESYPKEGKIRKVLRGGVVNLLEKPKGCRYFERCEITCKEGKENHPELISFKEEHWVRCFKYE</sequence>
<evidence type="ECO:0000256" key="4">
    <source>
        <dbReference type="ARBA" id="ARBA00022475"/>
    </source>
</evidence>
<dbReference type="InterPro" id="IPR027417">
    <property type="entry name" value="P-loop_NTPase"/>
</dbReference>